<keyword evidence="5" id="KW-0677">Repeat</keyword>
<feature type="domain" description="EGF-like" evidence="9">
    <location>
        <begin position="242"/>
        <end position="282"/>
    </location>
</feature>
<comment type="subcellular location">
    <subcellularLocation>
        <location evidence="1">Secreted</location>
    </subcellularLocation>
</comment>
<sequence length="448" mass="47803">MRLVKRKCTPIRMKMERGTVYPNNQSNMANKPLALPLPSRDSKHNLPFTDNPVLKVDVASALLHLAVSSESCHSSVESGISTSARIQRLQRGVSRTPNAVTCQLTLSAGVIPAIRVTEKNNAQAPLWPHKRHHSGNKQGNCECPAGFEGDARSTGCQDADECARSPCGRDALCSNMAGSFRCACPPGYVGDPFDSCTDVDECTSPGSNPCTGRQTECVNTVGSYECRCPSGYTTLSDQQCEDVNECGRANSCGINAKCINVPGSYKCLCPQGFSGHGRLFCENVDECKENPCGENALCTDTVGSYLCTCKEDYTGDPFKGCVDINECVALEKPCGTNAICENAVPGYNCLCPQGYSAKPDASVACEQIDVNILCKSNFDCVNNAECVDGQCFCQDGFVAQGALCADVDECHANPCGPYSLCTNTPGGYHCECETGYVGAPPRMKCKGM</sequence>
<dbReference type="PROSITE" id="PS00010">
    <property type="entry name" value="ASX_HYDROXYL"/>
    <property type="match status" value="6"/>
</dbReference>
<dbReference type="PROSITE" id="PS01187">
    <property type="entry name" value="EGF_CA"/>
    <property type="match status" value="3"/>
</dbReference>
<dbReference type="SMART" id="SM00181">
    <property type="entry name" value="EGF"/>
    <property type="match status" value="7"/>
</dbReference>
<dbReference type="Proteomes" id="UP001153148">
    <property type="component" value="Unassembled WGS sequence"/>
</dbReference>
<dbReference type="SUPFAM" id="SSF57196">
    <property type="entry name" value="EGF/Laminin"/>
    <property type="match status" value="2"/>
</dbReference>
<dbReference type="InterPro" id="IPR009030">
    <property type="entry name" value="Growth_fac_rcpt_cys_sf"/>
</dbReference>
<feature type="domain" description="EGF-like" evidence="9">
    <location>
        <begin position="283"/>
        <end position="322"/>
    </location>
</feature>
<keyword evidence="4" id="KW-0732">Signal</keyword>
<evidence type="ECO:0000256" key="7">
    <source>
        <dbReference type="ARBA" id="ARBA00023180"/>
    </source>
</evidence>
<dbReference type="PANTHER" id="PTHR24040">
    <property type="entry name" value="LAMININ G-LIKE DOMAIN-CONTAINING PROTEIN"/>
    <property type="match status" value="1"/>
</dbReference>
<dbReference type="SMART" id="SM00179">
    <property type="entry name" value="EGF_CA"/>
    <property type="match status" value="6"/>
</dbReference>
<evidence type="ECO:0000259" key="9">
    <source>
        <dbReference type="PROSITE" id="PS50026"/>
    </source>
</evidence>
<evidence type="ECO:0000256" key="8">
    <source>
        <dbReference type="PROSITE-ProRule" id="PRU00076"/>
    </source>
</evidence>
<feature type="domain" description="EGF-like" evidence="9">
    <location>
        <begin position="158"/>
        <end position="197"/>
    </location>
</feature>
<dbReference type="InterPro" id="IPR018097">
    <property type="entry name" value="EGF_Ca-bd_CS"/>
</dbReference>
<dbReference type="SUPFAM" id="SSF57184">
    <property type="entry name" value="Growth factor receptor domain"/>
    <property type="match status" value="2"/>
</dbReference>
<keyword evidence="11" id="KW-1185">Reference proteome</keyword>
<feature type="domain" description="EGF-like" evidence="9">
    <location>
        <begin position="406"/>
        <end position="442"/>
    </location>
</feature>
<evidence type="ECO:0000313" key="10">
    <source>
        <dbReference type="EMBL" id="CAG2056991.1"/>
    </source>
</evidence>
<accession>A0ABN7NMB0</accession>
<dbReference type="EMBL" id="CAJPIN010004696">
    <property type="protein sequence ID" value="CAG2056991.1"/>
    <property type="molecule type" value="Genomic_DNA"/>
</dbReference>
<keyword evidence="6" id="KW-1015">Disulfide bond</keyword>
<feature type="domain" description="EGF-like" evidence="9">
    <location>
        <begin position="198"/>
        <end position="241"/>
    </location>
</feature>
<keyword evidence="3 8" id="KW-0245">EGF-like domain</keyword>
<gene>
    <name evidence="10" type="ORF">TPAB3V08_LOCUS3973</name>
</gene>
<dbReference type="PROSITE" id="PS01186">
    <property type="entry name" value="EGF_2"/>
    <property type="match status" value="3"/>
</dbReference>
<dbReference type="Gene3D" id="2.10.25.10">
    <property type="entry name" value="Laminin"/>
    <property type="match status" value="6"/>
</dbReference>
<evidence type="ECO:0000256" key="4">
    <source>
        <dbReference type="ARBA" id="ARBA00022729"/>
    </source>
</evidence>
<dbReference type="Pfam" id="PF12947">
    <property type="entry name" value="EGF_3"/>
    <property type="match status" value="1"/>
</dbReference>
<dbReference type="InterPro" id="IPR001881">
    <property type="entry name" value="EGF-like_Ca-bd_dom"/>
</dbReference>
<dbReference type="InterPro" id="IPR051145">
    <property type="entry name" value="GAS-SHBG-PROS"/>
</dbReference>
<keyword evidence="2" id="KW-0964">Secreted</keyword>
<evidence type="ECO:0000256" key="1">
    <source>
        <dbReference type="ARBA" id="ARBA00004613"/>
    </source>
</evidence>
<evidence type="ECO:0000256" key="6">
    <source>
        <dbReference type="ARBA" id="ARBA00023157"/>
    </source>
</evidence>
<proteinExistence type="predicted"/>
<dbReference type="CDD" id="cd00054">
    <property type="entry name" value="EGF_CA"/>
    <property type="match status" value="6"/>
</dbReference>
<feature type="non-terminal residue" evidence="10">
    <location>
        <position position="448"/>
    </location>
</feature>
<comment type="caution">
    <text evidence="10">The sequence shown here is derived from an EMBL/GenBank/DDBJ whole genome shotgun (WGS) entry which is preliminary data.</text>
</comment>
<keyword evidence="7" id="KW-0325">Glycoprotein</keyword>
<dbReference type="InterPro" id="IPR049883">
    <property type="entry name" value="NOTCH1_EGF-like"/>
</dbReference>
<evidence type="ECO:0000256" key="5">
    <source>
        <dbReference type="ARBA" id="ARBA00022737"/>
    </source>
</evidence>
<evidence type="ECO:0000256" key="2">
    <source>
        <dbReference type="ARBA" id="ARBA00022525"/>
    </source>
</evidence>
<comment type="caution">
    <text evidence="8">Lacks conserved residue(s) required for the propagation of feature annotation.</text>
</comment>
<evidence type="ECO:0000256" key="3">
    <source>
        <dbReference type="ARBA" id="ARBA00022536"/>
    </source>
</evidence>
<dbReference type="InterPro" id="IPR024731">
    <property type="entry name" value="NELL2-like_EGF"/>
</dbReference>
<dbReference type="Pfam" id="PF07645">
    <property type="entry name" value="EGF_CA"/>
    <property type="match status" value="5"/>
</dbReference>
<protein>
    <recommendedName>
        <fullName evidence="9">EGF-like domain-containing protein</fullName>
    </recommendedName>
</protein>
<dbReference type="PANTHER" id="PTHR24040:SF13">
    <property type="entry name" value="FIBROPELLIN-1"/>
    <property type="match status" value="1"/>
</dbReference>
<reference evidence="10" key="1">
    <citation type="submission" date="2021-03" db="EMBL/GenBank/DDBJ databases">
        <authorList>
            <person name="Tran Van P."/>
        </authorList>
    </citation>
    <scope>NUCLEOTIDE SEQUENCE</scope>
</reference>
<feature type="domain" description="EGF-like" evidence="9">
    <location>
        <begin position="323"/>
        <end position="366"/>
    </location>
</feature>
<dbReference type="PROSITE" id="PS50026">
    <property type="entry name" value="EGF_3"/>
    <property type="match status" value="6"/>
</dbReference>
<dbReference type="InterPro" id="IPR000152">
    <property type="entry name" value="EGF-type_Asp/Asn_hydroxyl_site"/>
</dbReference>
<organism evidence="10 11">
    <name type="scientific">Timema podura</name>
    <name type="common">Walking stick</name>
    <dbReference type="NCBI Taxonomy" id="61482"/>
    <lineage>
        <taxon>Eukaryota</taxon>
        <taxon>Metazoa</taxon>
        <taxon>Ecdysozoa</taxon>
        <taxon>Arthropoda</taxon>
        <taxon>Hexapoda</taxon>
        <taxon>Insecta</taxon>
        <taxon>Pterygota</taxon>
        <taxon>Neoptera</taxon>
        <taxon>Polyneoptera</taxon>
        <taxon>Phasmatodea</taxon>
        <taxon>Timematodea</taxon>
        <taxon>Timematoidea</taxon>
        <taxon>Timematidae</taxon>
        <taxon>Timema</taxon>
    </lineage>
</organism>
<dbReference type="InterPro" id="IPR000742">
    <property type="entry name" value="EGF"/>
</dbReference>
<name>A0ABN7NMB0_TIMPD</name>
<evidence type="ECO:0000313" key="11">
    <source>
        <dbReference type="Proteomes" id="UP001153148"/>
    </source>
</evidence>